<organism evidence="1 2">
    <name type="scientific">Litoribacter ruber</name>
    <dbReference type="NCBI Taxonomy" id="702568"/>
    <lineage>
        <taxon>Bacteria</taxon>
        <taxon>Pseudomonadati</taxon>
        <taxon>Bacteroidota</taxon>
        <taxon>Cytophagia</taxon>
        <taxon>Cytophagales</taxon>
        <taxon>Cyclobacteriaceae</taxon>
        <taxon>Litoribacter</taxon>
    </lineage>
</organism>
<proteinExistence type="predicted"/>
<dbReference type="Proteomes" id="UP001319104">
    <property type="component" value="Unassembled WGS sequence"/>
</dbReference>
<keyword evidence="2" id="KW-1185">Reference proteome</keyword>
<dbReference type="AlphaFoldDB" id="A0AAP2CHP9"/>
<name>A0AAP2CHP9_9BACT</name>
<dbReference type="EMBL" id="JAHCMY010000007">
    <property type="protein sequence ID" value="MBS9524911.1"/>
    <property type="molecule type" value="Genomic_DNA"/>
</dbReference>
<gene>
    <name evidence="1" type="ORF">KI659_12905</name>
</gene>
<reference evidence="1 2" key="1">
    <citation type="submission" date="2021-05" db="EMBL/GenBank/DDBJ databases">
        <authorList>
            <person name="Zhang Z.D."/>
            <person name="Osman G."/>
        </authorList>
    </citation>
    <scope>NUCLEOTIDE SEQUENCE [LARGE SCALE GENOMIC DNA]</scope>
    <source>
        <strain evidence="1 2">KCTC 32217</strain>
    </source>
</reference>
<dbReference type="RefSeq" id="WP_213945774.1">
    <property type="nucleotide sequence ID" value="NZ_JAHCMY010000007.1"/>
</dbReference>
<comment type="caution">
    <text evidence="1">The sequence shown here is derived from an EMBL/GenBank/DDBJ whole genome shotgun (WGS) entry which is preliminary data.</text>
</comment>
<dbReference type="SUPFAM" id="SSF53254">
    <property type="entry name" value="Phosphoglycerate mutase-like"/>
    <property type="match status" value="1"/>
</dbReference>
<dbReference type="Pfam" id="PF00300">
    <property type="entry name" value="His_Phos_1"/>
    <property type="match status" value="1"/>
</dbReference>
<dbReference type="InterPro" id="IPR013078">
    <property type="entry name" value="His_Pase_superF_clade-1"/>
</dbReference>
<protein>
    <submittedName>
        <fullName evidence="1">Histidine phosphatase family protein</fullName>
    </submittedName>
</protein>
<dbReference type="Gene3D" id="3.40.50.1240">
    <property type="entry name" value="Phosphoglycerate mutase-like"/>
    <property type="match status" value="1"/>
</dbReference>
<dbReference type="InterPro" id="IPR029033">
    <property type="entry name" value="His_PPase_superfam"/>
</dbReference>
<accession>A0AAP2CHP9</accession>
<sequence length="166" mass="18894">MKRFLICRHAKSSWDKPFLADHKRPLAPRGLRNAKDMAQKLVAKKIFPDMIISSDAERAKHTAEIFADILGIGKNHFKLTSELYHASPTEILKYIRKTPNTVDTLFIFGHNPGLTDLVVELGEDLENLPTTGVFGFTFNVEDWGDVGKKNAKFWMHDYPKNPEAQN</sequence>
<evidence type="ECO:0000313" key="1">
    <source>
        <dbReference type="EMBL" id="MBS9524911.1"/>
    </source>
</evidence>
<dbReference type="PANTHER" id="PTHR47623:SF1">
    <property type="entry name" value="OS09G0287300 PROTEIN"/>
    <property type="match status" value="1"/>
</dbReference>
<evidence type="ECO:0000313" key="2">
    <source>
        <dbReference type="Proteomes" id="UP001319104"/>
    </source>
</evidence>
<dbReference type="CDD" id="cd07040">
    <property type="entry name" value="HP"/>
    <property type="match status" value="1"/>
</dbReference>
<dbReference type="PANTHER" id="PTHR47623">
    <property type="entry name" value="OS09G0287300 PROTEIN"/>
    <property type="match status" value="1"/>
</dbReference>